<evidence type="ECO:0000256" key="2">
    <source>
        <dbReference type="SAM" id="MobiDB-lite"/>
    </source>
</evidence>
<dbReference type="PANTHER" id="PTHR12702:SF0">
    <property type="entry name" value="EXOCYST COMPLEX COMPONENT 6"/>
    <property type="match status" value="1"/>
</dbReference>
<dbReference type="AlphaFoldDB" id="A0A448ZGN8"/>
<evidence type="ECO:0000313" key="4">
    <source>
        <dbReference type="EMBL" id="VEU41209.1"/>
    </source>
</evidence>
<dbReference type="Gene3D" id="1.20.58.670">
    <property type="entry name" value="Dsl1p vesicle tethering complex, Tip20p subunit, domain D"/>
    <property type="match status" value="1"/>
</dbReference>
<dbReference type="Pfam" id="PF04091">
    <property type="entry name" value="Sec15_C"/>
    <property type="match status" value="1"/>
</dbReference>
<dbReference type="InterPro" id="IPR007225">
    <property type="entry name" value="EXOC6/Sec15"/>
</dbReference>
<sequence length="1172" mass="126391">MNPAEAISSPKRDPEGDDHPAGGNPSAGASQAATPGQGGLLPSSSSHGITPSKMAQKQQQQQQSLHNTARARRRREEAVRRLVADVQARPDRKLAAGASGASPEGTIEQQDWIIASTVAQAIERGLDRDLHHELVQEAKENSGRIGQVCHDHSDVFLASVGKVVALGGPSGDLAHKLVTAQEELENRTAGPMQETAMLWEEATASHARARALQIMVQECHKVSVYLDKARKQAALGRPRGALEAVDDARTVLTAPVSSLYSGGGSGIERAANIVKEAAKRKAKKQDASDGEASPGKAGSLVSLEDTPFGRRASLMLPKIENEVLMGARRGLNRWFLSLRSGGDGAKAGRAVLRRSANSMAIGPGNLGLGGHMPPAYLWRAKVCDNLISRMNQNGRVVRAVRLGYWFERDAPKAAQRLETTAPPGMDRRAEAFASAFGWYRCWDEDVSLLVDPSDFSSAPDDMGRGLSGSRHGLGGSRHGKRGSLGFRAKAKGGLESISSGLTSTGASVRKLKGSDEKSKWAALLTPPILFDNVPTRKDDDAKFMGLAESVHPVRRAEIAFKLLGKAEEFVAYYELNRFGDVKIGSGKDDEKDGKNESRSSLSSLTGDDVSIGTDRIFFSKSLPHLCASVVGFSAVEAALELGHFVDEDDIDKGGADPNAAGLVAVQTLFRDSSEKYERSLVTELGNLLRRRAVGANLAELVRASCLMAAFRSALKVVHPSSTTRRFDKELLAMDVDILMIALKVAQDEQLKATTAIVQADRNQPLVVPYKYPTKKEGNFPDPEEVGLPFGLAELKQQRKRTSMDLTGSTTSFGNDKESEECLTFSQSVPLVVRSIHARAIACASFALSQEELGQSFLQKKGSGSACYVLDCVEECVNVAAVGMKDADNSSDEGDIETAVQVMANVAALQHSLPRLFGTLMRGMCHVGMIRSDQLAETFQYAEATLKGADKACDNQVGTMYSKVYECARGKIDAHLTYALEGFNWVQKTCRDMPNAYCEGLIGYIRNVFDSLGPMDEGSRAGLHFSCCGHVAERLVKILSDRALEDGSRSDGGLPPIAKIDPFGLYNMSSDVDEFKKFATSTGVPQLADCFDELKSITSAMLDPDLPNLLRPENSDARKRKYPYLSLEKVGNILEKYSSPGMTLMGGGKVPAGMLTLDKKEVVALLNLVRSYK</sequence>
<dbReference type="Proteomes" id="UP000291116">
    <property type="component" value="Unassembled WGS sequence"/>
</dbReference>
<keyword evidence="5" id="KW-1185">Reference proteome</keyword>
<feature type="compositionally biased region" description="Basic and acidic residues" evidence="2">
    <location>
        <begin position="10"/>
        <end position="20"/>
    </location>
</feature>
<proteinExistence type="predicted"/>
<organism evidence="4 5">
    <name type="scientific">Pseudo-nitzschia multistriata</name>
    <dbReference type="NCBI Taxonomy" id="183589"/>
    <lineage>
        <taxon>Eukaryota</taxon>
        <taxon>Sar</taxon>
        <taxon>Stramenopiles</taxon>
        <taxon>Ochrophyta</taxon>
        <taxon>Bacillariophyta</taxon>
        <taxon>Bacillariophyceae</taxon>
        <taxon>Bacillariophycidae</taxon>
        <taxon>Bacillariales</taxon>
        <taxon>Bacillariaceae</taxon>
        <taxon>Pseudo-nitzschia</taxon>
    </lineage>
</organism>
<feature type="compositionally biased region" description="Basic and acidic residues" evidence="2">
    <location>
        <begin position="74"/>
        <end position="84"/>
    </location>
</feature>
<evidence type="ECO:0000259" key="3">
    <source>
        <dbReference type="Pfam" id="PF04091"/>
    </source>
</evidence>
<dbReference type="GO" id="GO:0090522">
    <property type="term" value="P:vesicle tethering involved in exocytosis"/>
    <property type="evidence" value="ECO:0007669"/>
    <property type="project" value="InterPro"/>
</dbReference>
<feature type="region of interest" description="Disordered" evidence="2">
    <location>
        <begin position="1"/>
        <end position="84"/>
    </location>
</feature>
<dbReference type="GO" id="GO:0016020">
    <property type="term" value="C:membrane"/>
    <property type="evidence" value="ECO:0007669"/>
    <property type="project" value="TreeGrafter"/>
</dbReference>
<dbReference type="InterPro" id="IPR046361">
    <property type="entry name" value="EXOC6/Sec15_C"/>
</dbReference>
<dbReference type="PANTHER" id="PTHR12702">
    <property type="entry name" value="SEC15"/>
    <property type="match status" value="1"/>
</dbReference>
<evidence type="ECO:0000313" key="5">
    <source>
        <dbReference type="Proteomes" id="UP000291116"/>
    </source>
</evidence>
<feature type="domain" description="Exocyst complex subunit EXOC6/Sec15 C-terminal" evidence="3">
    <location>
        <begin position="822"/>
        <end position="1135"/>
    </location>
</feature>
<dbReference type="GO" id="GO:0000145">
    <property type="term" value="C:exocyst"/>
    <property type="evidence" value="ECO:0007669"/>
    <property type="project" value="TreeGrafter"/>
</dbReference>
<name>A0A448ZGN8_9STRA</name>
<dbReference type="InterPro" id="IPR042044">
    <property type="entry name" value="EXOC6PINT-1/Sec15/Tip20_C_dom2"/>
</dbReference>
<feature type="region of interest" description="Disordered" evidence="2">
    <location>
        <begin position="282"/>
        <end position="302"/>
    </location>
</feature>
<dbReference type="EMBL" id="CAACVS010000335">
    <property type="protein sequence ID" value="VEU41209.1"/>
    <property type="molecule type" value="Genomic_DNA"/>
</dbReference>
<feature type="region of interest" description="Disordered" evidence="2">
    <location>
        <begin position="459"/>
        <end position="482"/>
    </location>
</feature>
<feature type="region of interest" description="Disordered" evidence="2">
    <location>
        <begin position="584"/>
        <end position="604"/>
    </location>
</feature>
<keyword evidence="1" id="KW-0175">Coiled coil</keyword>
<accession>A0A448ZGN8</accession>
<dbReference type="GO" id="GO:0006893">
    <property type="term" value="P:Golgi to plasma membrane transport"/>
    <property type="evidence" value="ECO:0007669"/>
    <property type="project" value="TreeGrafter"/>
</dbReference>
<dbReference type="GO" id="GO:0006886">
    <property type="term" value="P:intracellular protein transport"/>
    <property type="evidence" value="ECO:0007669"/>
    <property type="project" value="InterPro"/>
</dbReference>
<reference evidence="4 5" key="1">
    <citation type="submission" date="2019-01" db="EMBL/GenBank/DDBJ databases">
        <authorList>
            <person name="Ferrante I. M."/>
        </authorList>
    </citation>
    <scope>NUCLEOTIDE SEQUENCE [LARGE SCALE GENOMIC DNA]</scope>
    <source>
        <strain evidence="4 5">B856</strain>
    </source>
</reference>
<protein>
    <recommendedName>
        <fullName evidence="3">Exocyst complex subunit EXOC6/Sec15 C-terminal domain-containing protein</fullName>
    </recommendedName>
</protein>
<gene>
    <name evidence="4" type="ORF">PSNMU_V1.4_AUG-EV-PASAV3_0081750</name>
</gene>
<feature type="compositionally biased region" description="Basic and acidic residues" evidence="2">
    <location>
        <begin position="584"/>
        <end position="597"/>
    </location>
</feature>
<dbReference type="OrthoDB" id="40492at2759"/>
<evidence type="ECO:0000256" key="1">
    <source>
        <dbReference type="ARBA" id="ARBA00023054"/>
    </source>
</evidence>